<dbReference type="Proteomes" id="UP000031802">
    <property type="component" value="Unassembled WGS sequence"/>
</dbReference>
<comment type="cofactor">
    <cofactor evidence="1">
        <name>Zn(2+)</name>
        <dbReference type="ChEBI" id="CHEBI:29105"/>
    </cofactor>
</comment>
<protein>
    <recommendedName>
        <fullName evidence="7">DUF1704 domain-containing protein</fullName>
    </recommendedName>
</protein>
<dbReference type="PANTHER" id="PTHR31817">
    <property type="match status" value="1"/>
</dbReference>
<evidence type="ECO:0008006" key="7">
    <source>
        <dbReference type="Google" id="ProtNLM"/>
    </source>
</evidence>
<gene>
    <name evidence="5" type="ORF">DI53_2917</name>
</gene>
<dbReference type="GO" id="GO:0008237">
    <property type="term" value="F:metallopeptidase activity"/>
    <property type="evidence" value="ECO:0007669"/>
    <property type="project" value="UniProtKB-KW"/>
</dbReference>
<sequence>MEALDKVLPQVLRAIRDKNPIHKQIPNTGKIVFNKIVPYIFIYRIPVDGKDRLLAELAKSELASVIYVPEKSNGEIDRWITKMAKALAEEFGTCLLVEVWNAEDEEQASDVAIHLSQKNALGLAEYLTKNVRTESPDLVVELKKGTKLPSPPNSPALADAQDAKDNLVFSLGLSIRKRYEDREGKHLPLILRNMRESLAKSLSRLFFEFVRVHTNVRAADFKMKVHERLNEEIYEIDAVLAKESQKFDFLLLTTPINAHDAWLQFKKDKFRQAPVFHYRPMPIDPDVVKRNLYNLRIEDIYDPTIAYLFRDKRRELDDMMTMLGSRGTPDFKYGSLMVFGNVSDNLYELAKALLIAIDSIPQPELHDEDYLDANQFAQLAKEEISFLQQQAPTFSTSVRVREDISGVMVNRGVLNISKQYKISRRRATALIQHEVGTHIITYFNGKEQTFSLFSQGVPGYEQLQEGLAVLAEYLVDGLTNDRLRILAGRVLAVQHMLMGHSFVETFDMLHEEYRFDQETAFTMTMRVYRSGGLTKDALYLQGFTELIHYIQEGKDIDILTIGKIREDYLPIIADLMQRGILKQPLLKPRYLQDPYVNKIKDVHHFASIFKMINYE</sequence>
<dbReference type="EMBL" id="JJMU01000053">
    <property type="protein sequence ID" value="KGE13386.1"/>
    <property type="molecule type" value="Genomic_DNA"/>
</dbReference>
<dbReference type="eggNOG" id="COG3930">
    <property type="taxonomic scope" value="Bacteria"/>
</dbReference>
<evidence type="ECO:0000313" key="6">
    <source>
        <dbReference type="Proteomes" id="UP000031802"/>
    </source>
</evidence>
<dbReference type="InterPro" id="IPR012548">
    <property type="entry name" value="MATCAP"/>
</dbReference>
<dbReference type="AlphaFoldDB" id="A0A0B8T003"/>
<dbReference type="STRING" id="1229276.DI53_2917"/>
<name>A0A0B8T003_9SPHI</name>
<reference evidence="6" key="1">
    <citation type="submission" date="2014-04" db="EMBL/GenBank/DDBJ databases">
        <title>Whole-Genome optical mapping and complete genome sequence of Sphingobacterium deserti sp. nov., a new spaces isolated from desert in the west of China.</title>
        <authorList>
            <person name="Teng C."/>
            <person name="Zhou Z."/>
            <person name="Li X."/>
            <person name="Chen M."/>
            <person name="Lin M."/>
            <person name="Wang L."/>
            <person name="Su S."/>
            <person name="Zhang C."/>
            <person name="Zhang W."/>
        </authorList>
    </citation>
    <scope>NUCLEOTIDE SEQUENCE [LARGE SCALE GENOMIC DNA]</scope>
    <source>
        <strain evidence="6">ACCC05744</strain>
    </source>
</reference>
<evidence type="ECO:0000313" key="5">
    <source>
        <dbReference type="EMBL" id="KGE13386.1"/>
    </source>
</evidence>
<dbReference type="GO" id="GO:0006508">
    <property type="term" value="P:proteolysis"/>
    <property type="evidence" value="ECO:0007669"/>
    <property type="project" value="UniProtKB-KW"/>
</dbReference>
<dbReference type="GO" id="GO:0080164">
    <property type="term" value="P:regulation of nitric oxide metabolic process"/>
    <property type="evidence" value="ECO:0007669"/>
    <property type="project" value="TreeGrafter"/>
</dbReference>
<evidence type="ECO:0000256" key="1">
    <source>
        <dbReference type="ARBA" id="ARBA00001947"/>
    </source>
</evidence>
<dbReference type="Pfam" id="PF08014">
    <property type="entry name" value="MATCAP"/>
    <property type="match status" value="1"/>
</dbReference>
<proteinExistence type="predicted"/>
<dbReference type="OrthoDB" id="9785840at2"/>
<dbReference type="RefSeq" id="WP_037500979.1">
    <property type="nucleotide sequence ID" value="NZ_JJMU01000053.1"/>
</dbReference>
<keyword evidence="2" id="KW-0645">Protease</keyword>
<organism evidence="5 6">
    <name type="scientific">Sphingobacterium deserti</name>
    <dbReference type="NCBI Taxonomy" id="1229276"/>
    <lineage>
        <taxon>Bacteria</taxon>
        <taxon>Pseudomonadati</taxon>
        <taxon>Bacteroidota</taxon>
        <taxon>Sphingobacteriia</taxon>
        <taxon>Sphingobacteriales</taxon>
        <taxon>Sphingobacteriaceae</taxon>
        <taxon>Sphingobacterium</taxon>
    </lineage>
</organism>
<comment type="caution">
    <text evidence="5">The sequence shown here is derived from an EMBL/GenBank/DDBJ whole genome shotgun (WGS) entry which is preliminary data.</text>
</comment>
<evidence type="ECO:0000256" key="4">
    <source>
        <dbReference type="ARBA" id="ARBA00023049"/>
    </source>
</evidence>
<dbReference type="PATRIC" id="fig|1229276.3.peg.3016"/>
<evidence type="ECO:0000256" key="3">
    <source>
        <dbReference type="ARBA" id="ARBA00022801"/>
    </source>
</evidence>
<keyword evidence="6" id="KW-1185">Reference proteome</keyword>
<keyword evidence="4" id="KW-0482">Metalloprotease</keyword>
<keyword evidence="3" id="KW-0378">Hydrolase</keyword>
<evidence type="ECO:0000256" key="2">
    <source>
        <dbReference type="ARBA" id="ARBA00022670"/>
    </source>
</evidence>
<reference evidence="5 6" key="2">
    <citation type="journal article" date="2015" name="PLoS ONE">
        <title>Whole-Genome Optical Mapping and Finished Genome Sequence of Sphingobacterium deserti sp. nov., a New Species Isolated from the Western Desert of China.</title>
        <authorList>
            <person name="Teng C."/>
            <person name="Zhou Z."/>
            <person name="Molnar I."/>
            <person name="Li X."/>
            <person name="Tang R."/>
            <person name="Chen M."/>
            <person name="Wang L."/>
            <person name="Su S."/>
            <person name="Zhang W."/>
            <person name="Lin M."/>
        </authorList>
    </citation>
    <scope>NUCLEOTIDE SEQUENCE [LARGE SCALE GENOMIC DNA]</scope>
    <source>
        <strain evidence="6">ACCC05744</strain>
    </source>
</reference>
<accession>A0A0B8T003</accession>
<dbReference type="SMART" id="SM01154">
    <property type="entry name" value="DUF1704"/>
    <property type="match status" value="1"/>
</dbReference>
<dbReference type="PANTHER" id="PTHR31817:SF0">
    <property type="entry name" value="CHROMOSOME UNDETERMINED SCAFFOLD_67, WHOLE GENOME SHOTGUN SEQUENCE"/>
    <property type="match status" value="1"/>
</dbReference>